<dbReference type="CDD" id="cd01949">
    <property type="entry name" value="GGDEF"/>
    <property type="match status" value="1"/>
</dbReference>
<dbReference type="FunFam" id="3.30.70.270:FF:000001">
    <property type="entry name" value="Diguanylate cyclase domain protein"/>
    <property type="match status" value="1"/>
</dbReference>
<evidence type="ECO:0000313" key="2">
    <source>
        <dbReference type="EMBL" id="PRY46556.1"/>
    </source>
</evidence>
<dbReference type="InterPro" id="IPR011990">
    <property type="entry name" value="TPR-like_helical_dom_sf"/>
</dbReference>
<feature type="domain" description="GGDEF" evidence="1">
    <location>
        <begin position="356"/>
        <end position="494"/>
    </location>
</feature>
<name>A0A2T0TLL4_9PSEU</name>
<dbReference type="EMBL" id="PVTF01000001">
    <property type="protein sequence ID" value="PRY46556.1"/>
    <property type="molecule type" value="Genomic_DNA"/>
</dbReference>
<sequence>MEQRDPLTAGYVTHMDLRVRVLLNAGRLPEANALFDEVVNRTPPGTDRWVHAAILVHRATMAWRLGRIPLALELAAEGWLDFDPETTDHPAAAQTLSTLGYLLEGMGHRHGALDILRKAMKIARRANGPDALAQCLQRLGGTLNFRAASGPAAAAPAIFAEAKGYLAEGLTLHTVDDHVHRGLLGAYSRSLAGVGELEHAEKVARQVLDLALEAKDHWGKAVGNWVLAVVCRERGELVAARTLASRSVASAQVINDTSLVLRFSLDLADICTELDDSVGEAAALRYSVAAGTRANESLQEGLGQALEQRLLAVQAQQAKVAAEEAAARDPLTGLANRLGLERAAALLLESTASRGRVPWLVLVDVDWFKGVNDDAGHAAGDAALREIAQLLRRECRTDDLVARWAGDEFVVLLGDNGSGSPSTDHEVGPTVAERIRAAVDGHDWSMVLGTARRPTVSIGVAAGPAKLDQLFAAADMALYRAKRHGRNRVEVEPLVHEITETMSGN</sequence>
<dbReference type="SUPFAM" id="SSF55073">
    <property type="entry name" value="Nucleotide cyclase"/>
    <property type="match status" value="1"/>
</dbReference>
<dbReference type="InterPro" id="IPR000160">
    <property type="entry name" value="GGDEF_dom"/>
</dbReference>
<dbReference type="Gene3D" id="3.30.70.270">
    <property type="match status" value="1"/>
</dbReference>
<dbReference type="PANTHER" id="PTHR45138">
    <property type="entry name" value="REGULATORY COMPONENTS OF SENSORY TRANSDUCTION SYSTEM"/>
    <property type="match status" value="1"/>
</dbReference>
<keyword evidence="3" id="KW-1185">Reference proteome</keyword>
<accession>A0A2T0TLL4</accession>
<proteinExistence type="predicted"/>
<dbReference type="Pfam" id="PF00990">
    <property type="entry name" value="GGDEF"/>
    <property type="match status" value="1"/>
</dbReference>
<dbReference type="Gene3D" id="1.25.40.10">
    <property type="entry name" value="Tetratricopeptide repeat domain"/>
    <property type="match status" value="1"/>
</dbReference>
<dbReference type="InterPro" id="IPR043128">
    <property type="entry name" value="Rev_trsase/Diguanyl_cyclase"/>
</dbReference>
<dbReference type="PANTHER" id="PTHR45138:SF9">
    <property type="entry name" value="DIGUANYLATE CYCLASE DGCM-RELATED"/>
    <property type="match status" value="1"/>
</dbReference>
<evidence type="ECO:0000313" key="3">
    <source>
        <dbReference type="Proteomes" id="UP000239494"/>
    </source>
</evidence>
<dbReference type="SMART" id="SM00267">
    <property type="entry name" value="GGDEF"/>
    <property type="match status" value="1"/>
</dbReference>
<dbReference type="PROSITE" id="PS50887">
    <property type="entry name" value="GGDEF"/>
    <property type="match status" value="1"/>
</dbReference>
<evidence type="ECO:0000259" key="1">
    <source>
        <dbReference type="PROSITE" id="PS50887"/>
    </source>
</evidence>
<dbReference type="GO" id="GO:0005886">
    <property type="term" value="C:plasma membrane"/>
    <property type="evidence" value="ECO:0007669"/>
    <property type="project" value="TreeGrafter"/>
</dbReference>
<protein>
    <submittedName>
        <fullName evidence="2">Diguanylate cyclase (GGDEF)-like protein</fullName>
    </submittedName>
</protein>
<dbReference type="NCBIfam" id="TIGR00254">
    <property type="entry name" value="GGDEF"/>
    <property type="match status" value="1"/>
</dbReference>
<dbReference type="SUPFAM" id="SSF48452">
    <property type="entry name" value="TPR-like"/>
    <property type="match status" value="1"/>
</dbReference>
<organism evidence="2 3">
    <name type="scientific">Umezawaea tangerina</name>
    <dbReference type="NCBI Taxonomy" id="84725"/>
    <lineage>
        <taxon>Bacteria</taxon>
        <taxon>Bacillati</taxon>
        <taxon>Actinomycetota</taxon>
        <taxon>Actinomycetes</taxon>
        <taxon>Pseudonocardiales</taxon>
        <taxon>Pseudonocardiaceae</taxon>
        <taxon>Umezawaea</taxon>
    </lineage>
</organism>
<dbReference type="Pfam" id="PF13374">
    <property type="entry name" value="TPR_10"/>
    <property type="match status" value="1"/>
</dbReference>
<dbReference type="AlphaFoldDB" id="A0A2T0TLL4"/>
<dbReference type="InterPro" id="IPR050469">
    <property type="entry name" value="Diguanylate_Cyclase"/>
</dbReference>
<dbReference type="GO" id="GO:1902201">
    <property type="term" value="P:negative regulation of bacterial-type flagellum-dependent cell motility"/>
    <property type="evidence" value="ECO:0007669"/>
    <property type="project" value="TreeGrafter"/>
</dbReference>
<dbReference type="Proteomes" id="UP000239494">
    <property type="component" value="Unassembled WGS sequence"/>
</dbReference>
<gene>
    <name evidence="2" type="ORF">CLV43_101833</name>
</gene>
<dbReference type="GO" id="GO:0052621">
    <property type="term" value="F:diguanylate cyclase activity"/>
    <property type="evidence" value="ECO:0007669"/>
    <property type="project" value="TreeGrafter"/>
</dbReference>
<dbReference type="GO" id="GO:0043709">
    <property type="term" value="P:cell adhesion involved in single-species biofilm formation"/>
    <property type="evidence" value="ECO:0007669"/>
    <property type="project" value="TreeGrafter"/>
</dbReference>
<dbReference type="InterPro" id="IPR029787">
    <property type="entry name" value="Nucleotide_cyclase"/>
</dbReference>
<reference evidence="2 3" key="1">
    <citation type="submission" date="2018-03" db="EMBL/GenBank/DDBJ databases">
        <title>Genomic Encyclopedia of Archaeal and Bacterial Type Strains, Phase II (KMG-II): from individual species to whole genera.</title>
        <authorList>
            <person name="Goeker M."/>
        </authorList>
    </citation>
    <scope>NUCLEOTIDE SEQUENCE [LARGE SCALE GENOMIC DNA]</scope>
    <source>
        <strain evidence="2 3">DSM 44720</strain>
    </source>
</reference>
<comment type="caution">
    <text evidence="2">The sequence shown here is derived from an EMBL/GenBank/DDBJ whole genome shotgun (WGS) entry which is preliminary data.</text>
</comment>